<dbReference type="EMBL" id="CAKASE010000066">
    <property type="protein sequence ID" value="CAG9570700.1"/>
    <property type="molecule type" value="Genomic_DNA"/>
</dbReference>
<proteinExistence type="predicted"/>
<reference evidence="1" key="1">
    <citation type="submission" date="2021-09" db="EMBL/GenBank/DDBJ databases">
        <authorList>
            <person name="Martin H S."/>
        </authorList>
    </citation>
    <scope>NUCLEOTIDE SEQUENCE</scope>
</reference>
<gene>
    <name evidence="1" type="ORF">DCHRY22_LOCUS9386</name>
</gene>
<comment type="caution">
    <text evidence="1">The sequence shown here is derived from an EMBL/GenBank/DDBJ whole genome shotgun (WGS) entry which is preliminary data.</text>
</comment>
<evidence type="ECO:0000313" key="2">
    <source>
        <dbReference type="Proteomes" id="UP000789524"/>
    </source>
</evidence>
<name>A0A8J2QUY6_9NEOP</name>
<keyword evidence="2" id="KW-1185">Reference proteome</keyword>
<sequence>MQHFGGAQSGRCAEAREGYAILANNLTFQISLLRHNQLITNFEYARSKTDGCQSGWAFSRMPRHATERRGMPQHAAGCHYTTCRAMLCHAVSERRP</sequence>
<dbReference type="Proteomes" id="UP000789524">
    <property type="component" value="Unassembled WGS sequence"/>
</dbReference>
<organism evidence="1 2">
    <name type="scientific">Danaus chrysippus</name>
    <name type="common">African queen</name>
    <dbReference type="NCBI Taxonomy" id="151541"/>
    <lineage>
        <taxon>Eukaryota</taxon>
        <taxon>Metazoa</taxon>
        <taxon>Ecdysozoa</taxon>
        <taxon>Arthropoda</taxon>
        <taxon>Hexapoda</taxon>
        <taxon>Insecta</taxon>
        <taxon>Pterygota</taxon>
        <taxon>Neoptera</taxon>
        <taxon>Endopterygota</taxon>
        <taxon>Lepidoptera</taxon>
        <taxon>Glossata</taxon>
        <taxon>Ditrysia</taxon>
        <taxon>Papilionoidea</taxon>
        <taxon>Nymphalidae</taxon>
        <taxon>Danainae</taxon>
        <taxon>Danaini</taxon>
        <taxon>Danaina</taxon>
        <taxon>Danaus</taxon>
        <taxon>Anosia</taxon>
    </lineage>
</organism>
<dbReference type="AlphaFoldDB" id="A0A8J2QUY6"/>
<protein>
    <submittedName>
        <fullName evidence="1">(African queen) hypothetical protein</fullName>
    </submittedName>
</protein>
<accession>A0A8J2QUY6</accession>
<evidence type="ECO:0000313" key="1">
    <source>
        <dbReference type="EMBL" id="CAG9570700.1"/>
    </source>
</evidence>